<protein>
    <recommendedName>
        <fullName evidence="11">Ceramidase</fullName>
    </recommendedName>
</protein>
<evidence type="ECO:0000313" key="9">
    <source>
        <dbReference type="EMBL" id="MBS8261314.1"/>
    </source>
</evidence>
<reference evidence="9" key="1">
    <citation type="submission" date="2018-08" db="EMBL/GenBank/DDBJ databases">
        <authorList>
            <person name="Jin W."/>
            <person name="Wang H."/>
            <person name="Yang Y."/>
            <person name="Li M."/>
            <person name="Liu J."/>
        </authorList>
    </citation>
    <scope>NUCLEOTIDE SEQUENCE</scope>
    <source>
        <strain evidence="9">AESS21</strain>
    </source>
</reference>
<organism evidence="9 10">
    <name type="scientific">Roseibium polysiphoniae</name>
    <dbReference type="NCBI Taxonomy" id="2571221"/>
    <lineage>
        <taxon>Bacteria</taxon>
        <taxon>Pseudomonadati</taxon>
        <taxon>Pseudomonadota</taxon>
        <taxon>Alphaproteobacteria</taxon>
        <taxon>Hyphomicrobiales</taxon>
        <taxon>Stappiaceae</taxon>
        <taxon>Roseibium</taxon>
    </lineage>
</organism>
<evidence type="ECO:0000256" key="7">
    <source>
        <dbReference type="PIRSR" id="PIRSR608901-2"/>
    </source>
</evidence>
<comment type="cofactor">
    <cofactor evidence="7">
        <name>Zn(2+)</name>
        <dbReference type="ChEBI" id="CHEBI:29105"/>
    </cofactor>
</comment>
<proteinExistence type="predicted"/>
<name>A0A944CDV6_9HYPH</name>
<feature type="transmembrane region" description="Helical" evidence="8">
    <location>
        <begin position="103"/>
        <end position="123"/>
    </location>
</feature>
<dbReference type="GO" id="GO:0016020">
    <property type="term" value="C:membrane"/>
    <property type="evidence" value="ECO:0007669"/>
    <property type="project" value="UniProtKB-SubCell"/>
</dbReference>
<dbReference type="Pfam" id="PF05875">
    <property type="entry name" value="Ceramidase"/>
    <property type="match status" value="1"/>
</dbReference>
<feature type="binding site" evidence="6">
    <location>
        <position position="9"/>
    </location>
    <ligand>
        <name>Ca(2+)</name>
        <dbReference type="ChEBI" id="CHEBI:29108"/>
    </ligand>
</feature>
<accession>A0A944CDV6</accession>
<dbReference type="AlphaFoldDB" id="A0A944CDV6"/>
<evidence type="ECO:0000256" key="2">
    <source>
        <dbReference type="ARBA" id="ARBA00022692"/>
    </source>
</evidence>
<evidence type="ECO:0000256" key="1">
    <source>
        <dbReference type="ARBA" id="ARBA00004141"/>
    </source>
</evidence>
<keyword evidence="7" id="KW-0862">Zinc</keyword>
<feature type="transmembrane region" description="Helical" evidence="8">
    <location>
        <begin position="52"/>
        <end position="70"/>
    </location>
</feature>
<feature type="binding site" evidence="7">
    <location>
        <position position="190"/>
    </location>
    <ligand>
        <name>Zn(2+)</name>
        <dbReference type="ChEBI" id="CHEBI:29105"/>
        <note>catalytic</note>
    </ligand>
</feature>
<feature type="transmembrane region" description="Helical" evidence="8">
    <location>
        <begin position="129"/>
        <end position="149"/>
    </location>
</feature>
<evidence type="ECO:0000256" key="6">
    <source>
        <dbReference type="PIRSR" id="PIRSR608901-1"/>
    </source>
</evidence>
<dbReference type="Proteomes" id="UP000705379">
    <property type="component" value="Unassembled WGS sequence"/>
</dbReference>
<dbReference type="GO" id="GO:0046872">
    <property type="term" value="F:metal ion binding"/>
    <property type="evidence" value="ECO:0007669"/>
    <property type="project" value="UniProtKB-KW"/>
</dbReference>
<reference evidence="9" key="2">
    <citation type="journal article" date="2021" name="Microorganisms">
        <title>Bacterial Dimethylsulfoniopropionate Biosynthesis in the East China Sea.</title>
        <authorList>
            <person name="Liu J."/>
            <person name="Zhang Y."/>
            <person name="Liu J."/>
            <person name="Zhong H."/>
            <person name="Williams B.T."/>
            <person name="Zheng Y."/>
            <person name="Curson A.R.J."/>
            <person name="Sun C."/>
            <person name="Sun H."/>
            <person name="Song D."/>
            <person name="Wagner Mackenzie B."/>
            <person name="Bermejo Martinez A."/>
            <person name="Todd J.D."/>
            <person name="Zhang X.H."/>
        </authorList>
    </citation>
    <scope>NUCLEOTIDE SEQUENCE</scope>
    <source>
        <strain evidence="9">AESS21</strain>
    </source>
</reference>
<evidence type="ECO:0000256" key="4">
    <source>
        <dbReference type="ARBA" id="ARBA00022989"/>
    </source>
</evidence>
<sequence>MDWNERLDNYCERVGPEFWAEPLNAVSNLSFVVAALWAYVLWRRQTPGDWPALFLIVVVLATGIGSFLFHTFATRWAMLADVVPIAIFIHGYLLLALRRYLGLPWWAAIALVAVFLVATPYIAGLAQPVAASSAGYVPALLAIFAMAAMVRSKGQGLSKPLFVVGLLFLISLTFRTIDAPLCAGLEVGTHFLWHMFNGLVLFLLLRLLISQRAGYTP</sequence>
<keyword evidence="3" id="KW-0378">Hydrolase</keyword>
<evidence type="ECO:0000256" key="3">
    <source>
        <dbReference type="ARBA" id="ARBA00022801"/>
    </source>
</evidence>
<gene>
    <name evidence="9" type="ORF">DYI23_13910</name>
</gene>
<feature type="binding site" evidence="6">
    <location>
        <position position="5"/>
    </location>
    <ligand>
        <name>Ca(2+)</name>
        <dbReference type="ChEBI" id="CHEBI:29108"/>
    </ligand>
</feature>
<evidence type="ECO:0000256" key="5">
    <source>
        <dbReference type="ARBA" id="ARBA00023136"/>
    </source>
</evidence>
<feature type="transmembrane region" description="Helical" evidence="8">
    <location>
        <begin position="23"/>
        <end position="40"/>
    </location>
</feature>
<keyword evidence="2 8" id="KW-0812">Transmembrane</keyword>
<keyword evidence="5 8" id="KW-0472">Membrane</keyword>
<dbReference type="EMBL" id="QTKU01000003">
    <property type="protein sequence ID" value="MBS8261314.1"/>
    <property type="molecule type" value="Genomic_DNA"/>
</dbReference>
<keyword evidence="4 8" id="KW-1133">Transmembrane helix</keyword>
<keyword evidence="6" id="KW-0479">Metal-binding</keyword>
<keyword evidence="6" id="KW-0106">Calcium</keyword>
<feature type="transmembrane region" description="Helical" evidence="8">
    <location>
        <begin position="191"/>
        <end position="209"/>
    </location>
</feature>
<dbReference type="GO" id="GO:0006672">
    <property type="term" value="P:ceramide metabolic process"/>
    <property type="evidence" value="ECO:0007669"/>
    <property type="project" value="InterPro"/>
</dbReference>
<evidence type="ECO:0008006" key="11">
    <source>
        <dbReference type="Google" id="ProtNLM"/>
    </source>
</evidence>
<comment type="subcellular location">
    <subcellularLocation>
        <location evidence="1">Membrane</location>
        <topology evidence="1">Multi-pass membrane protein</topology>
    </subcellularLocation>
</comment>
<dbReference type="InterPro" id="IPR008901">
    <property type="entry name" value="ACER"/>
</dbReference>
<feature type="binding site" evidence="6">
    <location>
        <position position="21"/>
    </location>
    <ligand>
        <name>Ca(2+)</name>
        <dbReference type="ChEBI" id="CHEBI:29108"/>
    </ligand>
</feature>
<dbReference type="GO" id="GO:0016811">
    <property type="term" value="F:hydrolase activity, acting on carbon-nitrogen (but not peptide) bonds, in linear amides"/>
    <property type="evidence" value="ECO:0007669"/>
    <property type="project" value="InterPro"/>
</dbReference>
<comment type="caution">
    <text evidence="9">The sequence shown here is derived from an EMBL/GenBank/DDBJ whole genome shotgun (WGS) entry which is preliminary data.</text>
</comment>
<evidence type="ECO:0000313" key="10">
    <source>
        <dbReference type="Proteomes" id="UP000705379"/>
    </source>
</evidence>
<dbReference type="RefSeq" id="WP_213216727.1">
    <property type="nucleotide sequence ID" value="NZ_QTKU01000003.1"/>
</dbReference>
<feature type="binding site" evidence="6">
    <location>
        <position position="3"/>
    </location>
    <ligand>
        <name>Ca(2+)</name>
        <dbReference type="ChEBI" id="CHEBI:29108"/>
    </ligand>
</feature>
<feature type="transmembrane region" description="Helical" evidence="8">
    <location>
        <begin position="161"/>
        <end position="179"/>
    </location>
</feature>
<feature type="binding site" evidence="7">
    <location>
        <position position="194"/>
    </location>
    <ligand>
        <name>Zn(2+)</name>
        <dbReference type="ChEBI" id="CHEBI:29105"/>
        <note>catalytic</note>
    </ligand>
</feature>
<evidence type="ECO:0000256" key="8">
    <source>
        <dbReference type="SAM" id="Phobius"/>
    </source>
</evidence>
<feature type="binding site" evidence="7">
    <location>
        <position position="70"/>
    </location>
    <ligand>
        <name>Zn(2+)</name>
        <dbReference type="ChEBI" id="CHEBI:29105"/>
        <note>catalytic</note>
    </ligand>
</feature>
<feature type="transmembrane region" description="Helical" evidence="8">
    <location>
        <begin position="76"/>
        <end position="96"/>
    </location>
</feature>
<feature type="binding site" evidence="6">
    <location>
        <position position="2"/>
    </location>
    <ligand>
        <name>Ca(2+)</name>
        <dbReference type="ChEBI" id="CHEBI:29108"/>
    </ligand>
</feature>